<dbReference type="Proteomes" id="UP000092445">
    <property type="component" value="Unassembled WGS sequence"/>
</dbReference>
<reference evidence="1" key="2">
    <citation type="submission" date="2020-05" db="UniProtKB">
        <authorList>
            <consortium name="EnsemblMetazoa"/>
        </authorList>
    </citation>
    <scope>IDENTIFICATION</scope>
    <source>
        <strain evidence="1">IAEA</strain>
    </source>
</reference>
<accession>A0A1A9ZVN2</accession>
<sequence>MRFSKRLLKASSMSHGKFVAAKTITTLFASSLPTPSICTSNSDLTRREASCSDSEPRQEAEFAPPMTDLRLAAEPRLLPLMAVDRAEETELVDFLLGPLFAPTTLPRLDVELFAVAEPFLPVILRLRFATQFERTVQLSGKRESNCLIKCYKILISSCKRRICFYHGFLVFLSKVAKAKILAFPVLATPFMVYLSDMVMGFSGDAVSGYCHISKWLFLPNIYTPCQPSSSANNSVTTTG</sequence>
<keyword evidence="2" id="KW-1185">Reference proteome</keyword>
<dbReference type="EnsemblMetazoa" id="GPAI026445-RA">
    <property type="protein sequence ID" value="GPAI026445-PA"/>
    <property type="gene ID" value="GPAI026445"/>
</dbReference>
<protein>
    <submittedName>
        <fullName evidence="1">Uncharacterized protein</fullName>
    </submittedName>
</protein>
<name>A0A1A9ZVN2_GLOPL</name>
<proteinExistence type="predicted"/>
<reference evidence="2" key="1">
    <citation type="submission" date="2014-03" db="EMBL/GenBank/DDBJ databases">
        <authorList>
            <person name="Aksoy S."/>
            <person name="Warren W."/>
            <person name="Wilson R.K."/>
        </authorList>
    </citation>
    <scope>NUCLEOTIDE SEQUENCE [LARGE SCALE GENOMIC DNA]</scope>
    <source>
        <strain evidence="2">IAEA</strain>
    </source>
</reference>
<dbReference type="VEuPathDB" id="VectorBase:GPAI026445"/>
<evidence type="ECO:0000313" key="2">
    <source>
        <dbReference type="Proteomes" id="UP000092445"/>
    </source>
</evidence>
<organism evidence="1 2">
    <name type="scientific">Glossina pallidipes</name>
    <name type="common">Tsetse fly</name>
    <dbReference type="NCBI Taxonomy" id="7398"/>
    <lineage>
        <taxon>Eukaryota</taxon>
        <taxon>Metazoa</taxon>
        <taxon>Ecdysozoa</taxon>
        <taxon>Arthropoda</taxon>
        <taxon>Hexapoda</taxon>
        <taxon>Insecta</taxon>
        <taxon>Pterygota</taxon>
        <taxon>Neoptera</taxon>
        <taxon>Endopterygota</taxon>
        <taxon>Diptera</taxon>
        <taxon>Brachycera</taxon>
        <taxon>Muscomorpha</taxon>
        <taxon>Hippoboscoidea</taxon>
        <taxon>Glossinidae</taxon>
        <taxon>Glossina</taxon>
    </lineage>
</organism>
<evidence type="ECO:0000313" key="1">
    <source>
        <dbReference type="EnsemblMetazoa" id="GPAI026445-PA"/>
    </source>
</evidence>
<dbReference type="AlphaFoldDB" id="A0A1A9ZVN2"/>